<evidence type="ECO:0000313" key="6">
    <source>
        <dbReference type="Proteomes" id="UP000095751"/>
    </source>
</evidence>
<dbReference type="InParanoid" id="A0A1E7FW12"/>
<dbReference type="GO" id="GO:0030544">
    <property type="term" value="F:Hsp70 protein binding"/>
    <property type="evidence" value="ECO:0007669"/>
    <property type="project" value="InterPro"/>
</dbReference>
<protein>
    <submittedName>
        <fullName evidence="5">DnaJ-domain-containing protein</fullName>
    </submittedName>
</protein>
<feature type="region of interest" description="Disordered" evidence="2">
    <location>
        <begin position="163"/>
        <end position="186"/>
    </location>
</feature>
<feature type="compositionally biased region" description="Acidic residues" evidence="2">
    <location>
        <begin position="27"/>
        <end position="37"/>
    </location>
</feature>
<dbReference type="GO" id="GO:0043022">
    <property type="term" value="F:ribosome binding"/>
    <property type="evidence" value="ECO:0007669"/>
    <property type="project" value="InterPro"/>
</dbReference>
<evidence type="ECO:0000256" key="1">
    <source>
        <dbReference type="SAM" id="Coils"/>
    </source>
</evidence>
<feature type="domain" description="J" evidence="3">
    <location>
        <begin position="62"/>
        <end position="126"/>
    </location>
</feature>
<dbReference type="InterPro" id="IPR036869">
    <property type="entry name" value="J_dom_sf"/>
</dbReference>
<dbReference type="Pfam" id="PF00226">
    <property type="entry name" value="DnaJ"/>
    <property type="match status" value="1"/>
</dbReference>
<dbReference type="CDD" id="cd06257">
    <property type="entry name" value="DnaJ"/>
    <property type="match status" value="1"/>
</dbReference>
<dbReference type="GO" id="GO:0051083">
    <property type="term" value="P:'de novo' cotranslational protein folding"/>
    <property type="evidence" value="ECO:0007669"/>
    <property type="project" value="InterPro"/>
</dbReference>
<dbReference type="SUPFAM" id="SSF46565">
    <property type="entry name" value="Chaperone J-domain"/>
    <property type="match status" value="1"/>
</dbReference>
<dbReference type="FunCoup" id="A0A1E7FW12">
    <property type="interactions" value="320"/>
</dbReference>
<dbReference type="GO" id="GO:0006450">
    <property type="term" value="P:regulation of translational fidelity"/>
    <property type="evidence" value="ECO:0007669"/>
    <property type="project" value="InterPro"/>
</dbReference>
<dbReference type="InterPro" id="IPR009057">
    <property type="entry name" value="Homeodomain-like_sf"/>
</dbReference>
<dbReference type="Proteomes" id="UP000095751">
    <property type="component" value="Unassembled WGS sequence"/>
</dbReference>
<dbReference type="SMART" id="SM00717">
    <property type="entry name" value="SANT"/>
    <property type="match status" value="2"/>
</dbReference>
<feature type="coiled-coil region" evidence="1">
    <location>
        <begin position="282"/>
        <end position="312"/>
    </location>
</feature>
<dbReference type="PROSITE" id="PS50090">
    <property type="entry name" value="MYB_LIKE"/>
    <property type="match status" value="1"/>
</dbReference>
<keyword evidence="6" id="KW-1185">Reference proteome</keyword>
<dbReference type="Pfam" id="PF21884">
    <property type="entry name" value="ZUO1-like_ZHD"/>
    <property type="match status" value="1"/>
</dbReference>
<organism evidence="5 6">
    <name type="scientific">Fragilariopsis cylindrus CCMP1102</name>
    <dbReference type="NCBI Taxonomy" id="635003"/>
    <lineage>
        <taxon>Eukaryota</taxon>
        <taxon>Sar</taxon>
        <taxon>Stramenopiles</taxon>
        <taxon>Ochrophyta</taxon>
        <taxon>Bacillariophyta</taxon>
        <taxon>Bacillariophyceae</taxon>
        <taxon>Bacillariophycidae</taxon>
        <taxon>Bacillariales</taxon>
        <taxon>Bacillariaceae</taxon>
        <taxon>Fragilariopsis</taxon>
    </lineage>
</organism>
<accession>A0A1E7FW12</accession>
<feature type="compositionally biased region" description="Polar residues" evidence="2">
    <location>
        <begin position="163"/>
        <end position="177"/>
    </location>
</feature>
<dbReference type="SUPFAM" id="SSF46689">
    <property type="entry name" value="Homeodomain-like"/>
    <property type="match status" value="1"/>
</dbReference>
<feature type="domain" description="Myb-like" evidence="4">
    <location>
        <begin position="500"/>
        <end position="548"/>
    </location>
</feature>
<dbReference type="InterPro" id="IPR001005">
    <property type="entry name" value="SANT/Myb"/>
</dbReference>
<name>A0A1E7FW12_9STRA</name>
<evidence type="ECO:0000313" key="5">
    <source>
        <dbReference type="EMBL" id="OEU22349.1"/>
    </source>
</evidence>
<dbReference type="CDD" id="cd00167">
    <property type="entry name" value="SANT"/>
    <property type="match status" value="2"/>
</dbReference>
<dbReference type="InterPro" id="IPR044634">
    <property type="entry name" value="Zuotin/DnaJC2"/>
</dbReference>
<dbReference type="Gene3D" id="1.10.10.60">
    <property type="entry name" value="Homeodomain-like"/>
    <property type="match status" value="2"/>
</dbReference>
<feature type="compositionally biased region" description="Acidic residues" evidence="2">
    <location>
        <begin position="397"/>
        <end position="408"/>
    </location>
</feature>
<gene>
    <name evidence="5" type="ORF">FRACYDRAFT_179456</name>
</gene>
<reference evidence="5 6" key="1">
    <citation type="submission" date="2016-09" db="EMBL/GenBank/DDBJ databases">
        <title>Extensive genetic diversity and differential bi-allelic expression allows diatom success in the polar Southern Ocean.</title>
        <authorList>
            <consortium name="DOE Joint Genome Institute"/>
            <person name="Mock T."/>
            <person name="Otillar R.P."/>
            <person name="Strauss J."/>
            <person name="Dupont C."/>
            <person name="Frickenhaus S."/>
            <person name="Maumus F."/>
            <person name="Mcmullan M."/>
            <person name="Sanges R."/>
            <person name="Schmutz J."/>
            <person name="Toseland A."/>
            <person name="Valas R."/>
            <person name="Veluchamy A."/>
            <person name="Ward B.J."/>
            <person name="Allen A."/>
            <person name="Barry K."/>
            <person name="Falciatore A."/>
            <person name="Ferrante M."/>
            <person name="Fortunato A.E."/>
            <person name="Gloeckner G."/>
            <person name="Gruber A."/>
            <person name="Hipkin R."/>
            <person name="Janech M."/>
            <person name="Kroth P."/>
            <person name="Leese F."/>
            <person name="Lindquist E."/>
            <person name="Lyon B.R."/>
            <person name="Martin J."/>
            <person name="Mayer C."/>
            <person name="Parker M."/>
            <person name="Quesneville H."/>
            <person name="Raymond J."/>
            <person name="Uhlig C."/>
            <person name="Valentin K.U."/>
            <person name="Worden A.Z."/>
            <person name="Armbrust E.V."/>
            <person name="Bowler C."/>
            <person name="Green B."/>
            <person name="Moulton V."/>
            <person name="Van Oosterhout C."/>
            <person name="Grigoriev I."/>
        </authorList>
    </citation>
    <scope>NUCLEOTIDE SEQUENCE [LARGE SCALE GENOMIC DNA]</scope>
    <source>
        <strain evidence="5 6">CCMP1102</strain>
    </source>
</reference>
<evidence type="ECO:0000259" key="3">
    <source>
        <dbReference type="PROSITE" id="PS50076"/>
    </source>
</evidence>
<dbReference type="EMBL" id="KV784353">
    <property type="protein sequence ID" value="OEU22349.1"/>
    <property type="molecule type" value="Genomic_DNA"/>
</dbReference>
<dbReference type="GO" id="GO:0005829">
    <property type="term" value="C:cytosol"/>
    <property type="evidence" value="ECO:0007669"/>
    <property type="project" value="TreeGrafter"/>
</dbReference>
<dbReference type="AlphaFoldDB" id="A0A1E7FW12"/>
<dbReference type="OrthoDB" id="1690618at2759"/>
<dbReference type="PRINTS" id="PR00625">
    <property type="entry name" value="JDOMAIN"/>
</dbReference>
<dbReference type="SMART" id="SM00271">
    <property type="entry name" value="DnaJ"/>
    <property type="match status" value="1"/>
</dbReference>
<evidence type="ECO:0000256" key="2">
    <source>
        <dbReference type="SAM" id="MobiDB-lite"/>
    </source>
</evidence>
<dbReference type="PANTHER" id="PTHR43999:SF1">
    <property type="entry name" value="DNAJ HOMOLOG SUBFAMILY C MEMBER 2"/>
    <property type="match status" value="1"/>
</dbReference>
<feature type="compositionally biased region" description="Polar residues" evidence="2">
    <location>
        <begin position="409"/>
        <end position="421"/>
    </location>
</feature>
<dbReference type="KEGG" id="fcy:FRACYDRAFT_179456"/>
<feature type="region of interest" description="Disordered" evidence="2">
    <location>
        <begin position="396"/>
        <end position="421"/>
    </location>
</feature>
<dbReference type="PROSITE" id="PS50076">
    <property type="entry name" value="DNAJ_2"/>
    <property type="match status" value="1"/>
</dbReference>
<dbReference type="InterPro" id="IPR001623">
    <property type="entry name" value="DnaJ_domain"/>
</dbReference>
<evidence type="ECO:0000259" key="4">
    <source>
        <dbReference type="PROSITE" id="PS50090"/>
    </source>
</evidence>
<proteinExistence type="predicted"/>
<dbReference type="Gene3D" id="1.10.287.110">
    <property type="entry name" value="DnaJ domain"/>
    <property type="match status" value="1"/>
</dbReference>
<dbReference type="PANTHER" id="PTHR43999">
    <property type="entry name" value="DNAJ HOMOLOG SUBFAMILY C MEMBER 2"/>
    <property type="match status" value="1"/>
</dbReference>
<sequence length="555" mass="63763">MEFYRILKSAGDEEKVWATQLAKDEVDVTQDGEESSNDDDKNTSASTVDLFSLSEIDLKEIDYYTVLSLACRPTITPDDVKKAYRKACLKYHPDKSGRGEEDAVFLKVKTAFETLTTQKKAYDSTEMPFDESIPSDKTKSTVDFFELWEPVFQRNLHFDSRLGGSSRNLKNNKNKQGPPSLGDDSTPVEEVHEYYEYWIHFESWRDFSLQAARELETQEHLDNAESRYEKRWFQKEIDRAAKKLKAQEVSRMTLLVERAMAADPRLIQERKRLIDEKGRKQRERIQEALDKKQKEEDAIVAEQNRVEDEKKQKAEEKVLREKGKKLLRKAKQAFKRHVSAALEKLELKEYALEDEVDLICIELNHLKLTKFNSQLDSKAATEVVAIVKTRVKNIQDGVEEDDAEDEQPEPSSVASNGSDSKTILPFTKEEMSALSKGVKKFPAGGGNRWDQISHYINNVCRPDDPRTKEECIEIFNKVNKAGKQLPNGNTSHAVDDSDVWNSEQDQQLQKGLTMFPSSIEKNERWSSISDEVTGKSKKECVERFKAIRDALKAKK</sequence>
<keyword evidence="1" id="KW-0175">Coiled coil</keyword>
<feature type="region of interest" description="Disordered" evidence="2">
    <location>
        <begin position="26"/>
        <end position="45"/>
    </location>
</feature>
<dbReference type="Pfam" id="PF23082">
    <property type="entry name" value="Myb_DNA-binding_2"/>
    <property type="match status" value="1"/>
</dbReference>
<dbReference type="Pfam" id="PF13921">
    <property type="entry name" value="Myb_DNA-bind_6"/>
    <property type="match status" value="1"/>
</dbReference>
<dbReference type="InterPro" id="IPR054076">
    <property type="entry name" value="ZUO1-like_ZHD"/>
</dbReference>